<organism evidence="2 3">
    <name type="scientific">Stylosanthes scabra</name>
    <dbReference type="NCBI Taxonomy" id="79078"/>
    <lineage>
        <taxon>Eukaryota</taxon>
        <taxon>Viridiplantae</taxon>
        <taxon>Streptophyta</taxon>
        <taxon>Embryophyta</taxon>
        <taxon>Tracheophyta</taxon>
        <taxon>Spermatophyta</taxon>
        <taxon>Magnoliopsida</taxon>
        <taxon>eudicotyledons</taxon>
        <taxon>Gunneridae</taxon>
        <taxon>Pentapetalae</taxon>
        <taxon>rosids</taxon>
        <taxon>fabids</taxon>
        <taxon>Fabales</taxon>
        <taxon>Fabaceae</taxon>
        <taxon>Papilionoideae</taxon>
        <taxon>50 kb inversion clade</taxon>
        <taxon>dalbergioids sensu lato</taxon>
        <taxon>Dalbergieae</taxon>
        <taxon>Pterocarpus clade</taxon>
        <taxon>Stylosanthes</taxon>
    </lineage>
</organism>
<name>A0ABU6XSK6_9FABA</name>
<evidence type="ECO:0000313" key="2">
    <source>
        <dbReference type="EMBL" id="MED6200430.1"/>
    </source>
</evidence>
<protein>
    <submittedName>
        <fullName evidence="2">Uncharacterized protein</fullName>
    </submittedName>
</protein>
<evidence type="ECO:0000256" key="1">
    <source>
        <dbReference type="SAM" id="MobiDB-lite"/>
    </source>
</evidence>
<dbReference type="Proteomes" id="UP001341840">
    <property type="component" value="Unassembled WGS sequence"/>
</dbReference>
<dbReference type="EMBL" id="JASCZI010212848">
    <property type="protein sequence ID" value="MED6200430.1"/>
    <property type="molecule type" value="Genomic_DNA"/>
</dbReference>
<feature type="region of interest" description="Disordered" evidence="1">
    <location>
        <begin position="16"/>
        <end position="62"/>
    </location>
</feature>
<evidence type="ECO:0000313" key="3">
    <source>
        <dbReference type="Proteomes" id="UP001341840"/>
    </source>
</evidence>
<keyword evidence="3" id="KW-1185">Reference proteome</keyword>
<comment type="caution">
    <text evidence="2">The sequence shown here is derived from an EMBL/GenBank/DDBJ whole genome shotgun (WGS) entry which is preliminary data.</text>
</comment>
<accession>A0ABU6XSK6</accession>
<reference evidence="2 3" key="1">
    <citation type="journal article" date="2023" name="Plants (Basel)">
        <title>Bridging the Gap: Combining Genomics and Transcriptomics Approaches to Understand Stylosanthes scabra, an Orphan Legume from the Brazilian Caatinga.</title>
        <authorList>
            <person name="Ferreira-Neto J.R.C."/>
            <person name="da Silva M.D."/>
            <person name="Binneck E."/>
            <person name="de Melo N.F."/>
            <person name="da Silva R.H."/>
            <person name="de Melo A.L.T.M."/>
            <person name="Pandolfi V."/>
            <person name="Bustamante F.O."/>
            <person name="Brasileiro-Vidal A.C."/>
            <person name="Benko-Iseppon A.M."/>
        </authorList>
    </citation>
    <scope>NUCLEOTIDE SEQUENCE [LARGE SCALE GENOMIC DNA]</scope>
    <source>
        <tissue evidence="2">Leaves</tissue>
    </source>
</reference>
<feature type="compositionally biased region" description="Low complexity" evidence="1">
    <location>
        <begin position="27"/>
        <end position="39"/>
    </location>
</feature>
<sequence>MENVYAEMRYAEMLTLVPNQPPPPTSSSPSESPSPSSPSFTFVHLQPPPHHQDHRTLLPGQHRRLPPSVDLTLLSSVGAVAFPPPSIAATLLLSLTQDRTTIHRPRTLTATRLLSLFFDVSHNHYQEAAPSTSPSTLNFRSLHGTVLHYHTSSKLHRCRPQIQKPPHPPPFSLLRRCPILQP</sequence>
<proteinExistence type="predicted"/>
<gene>
    <name evidence="2" type="ORF">PIB30_085001</name>
</gene>